<reference evidence="2" key="1">
    <citation type="submission" date="2022-08" db="EMBL/GenBank/DDBJ databases">
        <title>Draft genome sequencing of Roseisolibacter agri AW1220.</title>
        <authorList>
            <person name="Tobiishi Y."/>
            <person name="Tonouchi A."/>
        </authorList>
    </citation>
    <scope>NUCLEOTIDE SEQUENCE</scope>
    <source>
        <strain evidence="2">AW1220</strain>
    </source>
</reference>
<protein>
    <submittedName>
        <fullName evidence="2">Uncharacterized protein</fullName>
    </submittedName>
</protein>
<dbReference type="RefSeq" id="WP_284351379.1">
    <property type="nucleotide sequence ID" value="NZ_BRXS01000005.1"/>
</dbReference>
<dbReference type="Proteomes" id="UP001161325">
    <property type="component" value="Unassembled WGS sequence"/>
</dbReference>
<comment type="caution">
    <text evidence="2">The sequence shown here is derived from an EMBL/GenBank/DDBJ whole genome shotgun (WGS) entry which is preliminary data.</text>
</comment>
<name>A0AA37Q5G1_9BACT</name>
<keyword evidence="3" id="KW-1185">Reference proteome</keyword>
<evidence type="ECO:0000313" key="3">
    <source>
        <dbReference type="Proteomes" id="UP001161325"/>
    </source>
</evidence>
<gene>
    <name evidence="2" type="ORF">rosag_34420</name>
</gene>
<dbReference type="EMBL" id="BRXS01000005">
    <property type="protein sequence ID" value="GLC26929.1"/>
    <property type="molecule type" value="Genomic_DNA"/>
</dbReference>
<dbReference type="AlphaFoldDB" id="A0AA37Q5G1"/>
<sequence length="175" mass="19168">MRYTISSGGVTIGETDLGFVRSAVRIRAGWFHPNAEGERLLPRLLPPLALRAHLDRDAWKGGLAASAHHADAHPLVLHREDGSVVPTRMLGIQDTVELLAAAEAEEARRESLPWTPEHDEDDDDLGPVAIALDDDEALLDGDPADLDVEWAPDEEPIEQPRYQIILELVDDGAIP</sequence>
<evidence type="ECO:0000256" key="1">
    <source>
        <dbReference type="SAM" id="MobiDB-lite"/>
    </source>
</evidence>
<evidence type="ECO:0000313" key="2">
    <source>
        <dbReference type="EMBL" id="GLC26929.1"/>
    </source>
</evidence>
<accession>A0AA37Q5G1</accession>
<proteinExistence type="predicted"/>
<organism evidence="2 3">
    <name type="scientific">Roseisolibacter agri</name>
    <dbReference type="NCBI Taxonomy" id="2014610"/>
    <lineage>
        <taxon>Bacteria</taxon>
        <taxon>Pseudomonadati</taxon>
        <taxon>Gemmatimonadota</taxon>
        <taxon>Gemmatimonadia</taxon>
        <taxon>Gemmatimonadales</taxon>
        <taxon>Gemmatimonadaceae</taxon>
        <taxon>Roseisolibacter</taxon>
    </lineage>
</organism>
<feature type="region of interest" description="Disordered" evidence="1">
    <location>
        <begin position="107"/>
        <end position="127"/>
    </location>
</feature>